<dbReference type="RefSeq" id="WP_102110907.1">
    <property type="nucleotide sequence ID" value="NZ_BMGN01000004.1"/>
</dbReference>
<protein>
    <submittedName>
        <fullName evidence="2">DUF1365 domain-containing protein</fullName>
    </submittedName>
</protein>
<evidence type="ECO:0000313" key="2">
    <source>
        <dbReference type="EMBL" id="AUN29159.1"/>
    </source>
</evidence>
<gene>
    <name evidence="2" type="ORF">C0V82_02035</name>
</gene>
<accession>A0A2K9N7V4</accession>
<dbReference type="EMBL" id="CP025611">
    <property type="protein sequence ID" value="AUN29159.1"/>
    <property type="molecule type" value="Genomic_DNA"/>
</dbReference>
<dbReference type="OrthoDB" id="9778801at2"/>
<evidence type="ECO:0000256" key="1">
    <source>
        <dbReference type="SAM" id="MobiDB-lite"/>
    </source>
</evidence>
<evidence type="ECO:0000313" key="3">
    <source>
        <dbReference type="Proteomes" id="UP000234752"/>
    </source>
</evidence>
<feature type="compositionally biased region" description="Basic and acidic residues" evidence="1">
    <location>
        <begin position="248"/>
        <end position="261"/>
    </location>
</feature>
<organism evidence="2 3">
    <name type="scientific">Niveispirillum cyanobacteriorum</name>
    <dbReference type="NCBI Taxonomy" id="1612173"/>
    <lineage>
        <taxon>Bacteria</taxon>
        <taxon>Pseudomonadati</taxon>
        <taxon>Pseudomonadota</taxon>
        <taxon>Alphaproteobacteria</taxon>
        <taxon>Rhodospirillales</taxon>
        <taxon>Azospirillaceae</taxon>
        <taxon>Niveispirillum</taxon>
    </lineage>
</organism>
<proteinExistence type="predicted"/>
<dbReference type="PANTHER" id="PTHR33973">
    <property type="entry name" value="OS07G0153300 PROTEIN"/>
    <property type="match status" value="1"/>
</dbReference>
<feature type="region of interest" description="Disordered" evidence="1">
    <location>
        <begin position="248"/>
        <end position="274"/>
    </location>
</feature>
<sequence length="274" mass="31136">MAGEDGQSHALYHCRVFHARYRPFRHAFNYRVWSLLLDIDRLHDLPKPLTHNRPGLLSIQDSDHGQRDGSPLRPWVERMLAEKGVHLEGGRILLFCFPRVLGYAFNPLSVYYGFGPDGALRGVVYEVKNTFGDQHCYVIPIPAHVPGVLLDHAHAKEFHVSPFFDLEGGYRFRLSLPGDRIGIDIRYGDEQGELLVATQTGERHPLTTSSLWAAVARHPLVTLKVIAGIHWEALKLWRKGARFHRRPEPPVRLKPLAERPTRSISTTGQTMVEP</sequence>
<feature type="compositionally biased region" description="Polar residues" evidence="1">
    <location>
        <begin position="262"/>
        <end position="274"/>
    </location>
</feature>
<keyword evidence="3" id="KW-1185">Reference proteome</keyword>
<dbReference type="PANTHER" id="PTHR33973:SF4">
    <property type="entry name" value="OS07G0153300 PROTEIN"/>
    <property type="match status" value="1"/>
</dbReference>
<name>A0A2K9N7V4_9PROT</name>
<dbReference type="InterPro" id="IPR010775">
    <property type="entry name" value="DUF1365"/>
</dbReference>
<reference evidence="2 3" key="1">
    <citation type="submission" date="2017-12" db="EMBL/GenBank/DDBJ databases">
        <title>Genomes of bacteria within cyanobacterial aggregates.</title>
        <authorList>
            <person name="Cai H."/>
        </authorList>
    </citation>
    <scope>NUCLEOTIDE SEQUENCE [LARGE SCALE GENOMIC DNA]</scope>
    <source>
        <strain evidence="2 3">TH16</strain>
    </source>
</reference>
<dbReference type="KEGG" id="ncb:C0V82_02035"/>
<dbReference type="AlphaFoldDB" id="A0A2K9N7V4"/>
<dbReference type="Proteomes" id="UP000234752">
    <property type="component" value="Chromosome eg_1"/>
</dbReference>
<dbReference type="Pfam" id="PF07103">
    <property type="entry name" value="DUF1365"/>
    <property type="match status" value="1"/>
</dbReference>